<proteinExistence type="predicted"/>
<dbReference type="KEGG" id="mpq:ABA45_10355"/>
<dbReference type="InterPro" id="IPR029044">
    <property type="entry name" value="Nucleotide-diphossugar_trans"/>
</dbReference>
<organism evidence="2 3">
    <name type="scientific">Marinobacter psychrophilus</name>
    <dbReference type="NCBI Taxonomy" id="330734"/>
    <lineage>
        <taxon>Bacteria</taxon>
        <taxon>Pseudomonadati</taxon>
        <taxon>Pseudomonadota</taxon>
        <taxon>Gammaproteobacteria</taxon>
        <taxon>Pseudomonadales</taxon>
        <taxon>Marinobacteraceae</taxon>
        <taxon>Marinobacter</taxon>
    </lineage>
</organism>
<dbReference type="STRING" id="330734.ABA45_10355"/>
<evidence type="ECO:0000313" key="3">
    <source>
        <dbReference type="Proteomes" id="UP000036406"/>
    </source>
</evidence>
<reference evidence="2 3" key="1">
    <citation type="submission" date="2015-05" db="EMBL/GenBank/DDBJ databases">
        <title>Complete genome of Marinobacter psychrophilus strain 20041T isolated from sea-ice of the Canadian Basin.</title>
        <authorList>
            <person name="Song L."/>
            <person name="Ren L."/>
            <person name="Yu Y."/>
            <person name="Wang X."/>
        </authorList>
    </citation>
    <scope>NUCLEOTIDE SEQUENCE [LARGE SCALE GENOMIC DNA]</scope>
    <source>
        <strain evidence="2 3">20041</strain>
    </source>
</reference>
<gene>
    <name evidence="2" type="ORF">ABA45_10355</name>
</gene>
<feature type="transmembrane region" description="Helical" evidence="1">
    <location>
        <begin position="102"/>
        <end position="120"/>
    </location>
</feature>
<protein>
    <recommendedName>
        <fullName evidence="4">Glycosyltransferase 2-like domain-containing protein</fullName>
    </recommendedName>
</protein>
<evidence type="ECO:0008006" key="4">
    <source>
        <dbReference type="Google" id="ProtNLM"/>
    </source>
</evidence>
<dbReference type="AlphaFoldDB" id="A0A0H4I1B1"/>
<feature type="transmembrane region" description="Helical" evidence="1">
    <location>
        <begin position="79"/>
        <end position="97"/>
    </location>
</feature>
<sequence>MNKNDFFSVGGFDEKITSGEDTKLTVSLKKKEYQVIMTTELNVIHLGNPIKISHFFTRQIWHSENYFQNLSDSVRDPTFYLVITFFFSIATMVSCLILNNPVGFITSLTITLIIPVVLSIKRLHRSKYLLSNLRNLPSIYLLDLTYISARVIGLYKSFVNIMKKKLQL</sequence>
<dbReference type="SUPFAM" id="SSF53448">
    <property type="entry name" value="Nucleotide-diphospho-sugar transferases"/>
    <property type="match status" value="1"/>
</dbReference>
<keyword evidence="1" id="KW-0812">Transmembrane</keyword>
<evidence type="ECO:0000313" key="2">
    <source>
        <dbReference type="EMBL" id="AKO52756.1"/>
    </source>
</evidence>
<keyword evidence="1" id="KW-1133">Transmembrane helix</keyword>
<evidence type="ECO:0000256" key="1">
    <source>
        <dbReference type="SAM" id="Phobius"/>
    </source>
</evidence>
<accession>A0A0H4I1B1</accession>
<keyword evidence="1" id="KW-0472">Membrane</keyword>
<name>A0A0H4I1B1_9GAMM</name>
<dbReference type="PATRIC" id="fig|330734.3.peg.2178"/>
<dbReference type="EMBL" id="CP011494">
    <property type="protein sequence ID" value="AKO52756.1"/>
    <property type="molecule type" value="Genomic_DNA"/>
</dbReference>
<keyword evidence="3" id="KW-1185">Reference proteome</keyword>
<dbReference type="Gene3D" id="3.90.550.10">
    <property type="entry name" value="Spore Coat Polysaccharide Biosynthesis Protein SpsA, Chain A"/>
    <property type="match status" value="1"/>
</dbReference>
<dbReference type="Proteomes" id="UP000036406">
    <property type="component" value="Chromosome"/>
</dbReference>